<dbReference type="SUPFAM" id="SSF109604">
    <property type="entry name" value="HD-domain/PDEase-like"/>
    <property type="match status" value="1"/>
</dbReference>
<feature type="domain" description="HDOD" evidence="2">
    <location>
        <begin position="247"/>
        <end position="429"/>
    </location>
</feature>
<dbReference type="PROSITE" id="PS51833">
    <property type="entry name" value="HDOD"/>
    <property type="match status" value="1"/>
</dbReference>
<gene>
    <name evidence="3" type="ORF">GGR36_003414</name>
</gene>
<dbReference type="InterPro" id="IPR052340">
    <property type="entry name" value="RNase_Y/CdgJ"/>
</dbReference>
<organism evidence="3 4">
    <name type="scientific">Niveibacterium umoris</name>
    <dbReference type="NCBI Taxonomy" id="1193620"/>
    <lineage>
        <taxon>Bacteria</taxon>
        <taxon>Pseudomonadati</taxon>
        <taxon>Pseudomonadota</taxon>
        <taxon>Betaproteobacteria</taxon>
        <taxon>Rhodocyclales</taxon>
        <taxon>Rhodocyclaceae</taxon>
        <taxon>Niveibacterium</taxon>
    </lineage>
</organism>
<evidence type="ECO:0000256" key="1">
    <source>
        <dbReference type="SAM" id="MobiDB-lite"/>
    </source>
</evidence>
<dbReference type="EMBL" id="JACIET010000002">
    <property type="protein sequence ID" value="MBB4014068.1"/>
    <property type="molecule type" value="Genomic_DNA"/>
</dbReference>
<dbReference type="Gene3D" id="1.10.3210.10">
    <property type="entry name" value="Hypothetical protein af1432"/>
    <property type="match status" value="1"/>
</dbReference>
<keyword evidence="4" id="KW-1185">Reference proteome</keyword>
<dbReference type="Pfam" id="PF08668">
    <property type="entry name" value="HDOD"/>
    <property type="match status" value="1"/>
</dbReference>
<evidence type="ECO:0000259" key="2">
    <source>
        <dbReference type="PROSITE" id="PS51833"/>
    </source>
</evidence>
<accession>A0A840BRA0</accession>
<reference evidence="3 4" key="1">
    <citation type="submission" date="2020-08" db="EMBL/GenBank/DDBJ databases">
        <title>Genomic Encyclopedia of Type Strains, Phase IV (KMG-IV): sequencing the most valuable type-strain genomes for metagenomic binning, comparative biology and taxonomic classification.</title>
        <authorList>
            <person name="Goeker M."/>
        </authorList>
    </citation>
    <scope>NUCLEOTIDE SEQUENCE [LARGE SCALE GENOMIC DNA]</scope>
    <source>
        <strain evidence="3 4">DSM 106739</strain>
    </source>
</reference>
<comment type="caution">
    <text evidence="3">The sequence shown here is derived from an EMBL/GenBank/DDBJ whole genome shotgun (WGS) entry which is preliminary data.</text>
</comment>
<dbReference type="InterPro" id="IPR013976">
    <property type="entry name" value="HDOD"/>
</dbReference>
<dbReference type="AlphaFoldDB" id="A0A840BRA0"/>
<dbReference type="PANTHER" id="PTHR33525">
    <property type="match status" value="1"/>
</dbReference>
<dbReference type="PANTHER" id="PTHR33525:SF4">
    <property type="entry name" value="CYCLIC DI-GMP PHOSPHODIESTERASE CDGJ"/>
    <property type="match status" value="1"/>
</dbReference>
<feature type="region of interest" description="Disordered" evidence="1">
    <location>
        <begin position="11"/>
        <end position="45"/>
    </location>
</feature>
<dbReference type="RefSeq" id="WP_183635967.1">
    <property type="nucleotide sequence ID" value="NZ_BAABLE010000005.1"/>
</dbReference>
<proteinExistence type="predicted"/>
<dbReference type="Proteomes" id="UP000561045">
    <property type="component" value="Unassembled WGS sequence"/>
</dbReference>
<name>A0A840BRA0_9RHOO</name>
<protein>
    <submittedName>
        <fullName evidence="3">EAL and modified HD-GYP domain-containing signal transduction protein</fullName>
    </submittedName>
</protein>
<sequence>MLGWIGRLFGLGRSTSPTPQIEAQPAPSTDPAPPDAGPSAPDDAQTEGALLQETLLDRRQRAQAYLFSLQAGRGSELAEHSDRIRALLDEVLIGRLLALSAHWPETRSAWLRLDPASLTHSDLPRLAGLNAVVLLSPLTDLSATPEQVQQIRALQRGGLRFALRALPGEAWFESLAWLADHFILDFSQAAAPLQRCVAHLNQHYPLVPRVALQVDTVDALDAVWPLGCVLAAGAFVHQRGDWRGRPIAPEPLRVATLLAQIGADSENHEIAAVLKQDMALSYRLLRFVNTSQGGLGHAIGSIEQALLLLGRQQLYRWLALLVVASSEREPGNGQMEAALVRGRMLEVLAERLAPDARDELFVAGLFSMLDMLLQVPMETALAPLAISPAVREALLSRSGPYAGWLAIAEAGERGDPVSLFAACRAMAVPTVRAAHARMAALEWVLALSEPKDDED</sequence>
<evidence type="ECO:0000313" key="4">
    <source>
        <dbReference type="Proteomes" id="UP000561045"/>
    </source>
</evidence>
<evidence type="ECO:0000313" key="3">
    <source>
        <dbReference type="EMBL" id="MBB4014068.1"/>
    </source>
</evidence>